<sequence length="304" mass="32262">MNLIHRNSESEYALAYDILPIYFFVIITKIGTLKNLVPELSLPLRQTLPLMSTTFMEKCFYAAHSKLYRLLLIVAMGRSHSTPGLVESRGRIPIEDMWLSPVSPVGAAVSAPGGSLAAVAGAHSVAPSTGYSANSLFSPGGSPSSRSHAHARTMESPLSGTSSAGARSSEEEEQRRAQQGTSSMHQMHPLLPPMHQPPATPGTAVATSVGGPIVSGAWGTAEAIAGAAATPSSHDALIAEITRLRERLITLEAENASLSVKLSQQQWDVEHRLAEIEMQICGGSSAGSTTNTDDNNERNRESII</sequence>
<gene>
    <name evidence="3" type="ORF">J437_LFUL010003</name>
</gene>
<feature type="compositionally biased region" description="Polar residues" evidence="2">
    <location>
        <begin position="137"/>
        <end position="146"/>
    </location>
</feature>
<feature type="compositionally biased region" description="Basic and acidic residues" evidence="2">
    <location>
        <begin position="295"/>
        <end position="304"/>
    </location>
</feature>
<reference evidence="3" key="1">
    <citation type="submission" date="2013-04" db="EMBL/GenBank/DDBJ databases">
        <authorList>
            <person name="Qu J."/>
            <person name="Murali S.C."/>
            <person name="Bandaranaike D."/>
            <person name="Bellair M."/>
            <person name="Blankenburg K."/>
            <person name="Chao H."/>
            <person name="Dinh H."/>
            <person name="Doddapaneni H."/>
            <person name="Downs B."/>
            <person name="Dugan-Rocha S."/>
            <person name="Elkadiri S."/>
            <person name="Gnanaolivu R.D."/>
            <person name="Hernandez B."/>
            <person name="Javaid M."/>
            <person name="Jayaseelan J.C."/>
            <person name="Lee S."/>
            <person name="Li M."/>
            <person name="Ming W."/>
            <person name="Munidasa M."/>
            <person name="Muniz J."/>
            <person name="Nguyen L."/>
            <person name="Ongeri F."/>
            <person name="Osuji N."/>
            <person name="Pu L.-L."/>
            <person name="Puazo M."/>
            <person name="Qu C."/>
            <person name="Quiroz J."/>
            <person name="Raj R."/>
            <person name="Weissenberger G."/>
            <person name="Xin Y."/>
            <person name="Zou X."/>
            <person name="Han Y."/>
            <person name="Richards S."/>
            <person name="Worley K."/>
            <person name="Muzny D."/>
            <person name="Gibbs R."/>
        </authorList>
    </citation>
    <scope>NUCLEOTIDE SEQUENCE</scope>
    <source>
        <strain evidence="3">Sampled in the wild</strain>
    </source>
</reference>
<protein>
    <submittedName>
        <fullName evidence="3">Uncharacterized protein</fullName>
    </submittedName>
</protein>
<evidence type="ECO:0000256" key="2">
    <source>
        <dbReference type="SAM" id="MobiDB-lite"/>
    </source>
</evidence>
<feature type="region of interest" description="Disordered" evidence="2">
    <location>
        <begin position="137"/>
        <end position="207"/>
    </location>
</feature>
<dbReference type="Proteomes" id="UP000792457">
    <property type="component" value="Unassembled WGS sequence"/>
</dbReference>
<proteinExistence type="predicted"/>
<dbReference type="EMBL" id="KZ308440">
    <property type="protein sequence ID" value="KAG8229671.1"/>
    <property type="molecule type" value="Genomic_DNA"/>
</dbReference>
<evidence type="ECO:0000313" key="4">
    <source>
        <dbReference type="Proteomes" id="UP000792457"/>
    </source>
</evidence>
<name>A0A8K0P163_LADFU</name>
<evidence type="ECO:0000256" key="1">
    <source>
        <dbReference type="SAM" id="Coils"/>
    </source>
</evidence>
<evidence type="ECO:0000313" key="3">
    <source>
        <dbReference type="EMBL" id="KAG8229671.1"/>
    </source>
</evidence>
<accession>A0A8K0P163</accession>
<organism evidence="3 4">
    <name type="scientific">Ladona fulva</name>
    <name type="common">Scarce chaser dragonfly</name>
    <name type="synonym">Libellula fulva</name>
    <dbReference type="NCBI Taxonomy" id="123851"/>
    <lineage>
        <taxon>Eukaryota</taxon>
        <taxon>Metazoa</taxon>
        <taxon>Ecdysozoa</taxon>
        <taxon>Arthropoda</taxon>
        <taxon>Hexapoda</taxon>
        <taxon>Insecta</taxon>
        <taxon>Pterygota</taxon>
        <taxon>Palaeoptera</taxon>
        <taxon>Odonata</taxon>
        <taxon>Epiprocta</taxon>
        <taxon>Anisoptera</taxon>
        <taxon>Libelluloidea</taxon>
        <taxon>Libellulidae</taxon>
        <taxon>Ladona</taxon>
    </lineage>
</organism>
<keyword evidence="1" id="KW-0175">Coiled coil</keyword>
<feature type="coiled-coil region" evidence="1">
    <location>
        <begin position="234"/>
        <end position="261"/>
    </location>
</feature>
<feature type="region of interest" description="Disordered" evidence="2">
    <location>
        <begin position="282"/>
        <end position="304"/>
    </location>
</feature>
<feature type="compositionally biased region" description="Low complexity" evidence="2">
    <location>
        <begin position="177"/>
        <end position="189"/>
    </location>
</feature>
<reference evidence="3" key="2">
    <citation type="submission" date="2017-10" db="EMBL/GenBank/DDBJ databases">
        <title>Ladona fulva Genome sequencing and assembly.</title>
        <authorList>
            <person name="Murali S."/>
            <person name="Richards S."/>
            <person name="Bandaranaike D."/>
            <person name="Bellair M."/>
            <person name="Blankenburg K."/>
            <person name="Chao H."/>
            <person name="Dinh H."/>
            <person name="Doddapaneni H."/>
            <person name="Dugan-Rocha S."/>
            <person name="Elkadiri S."/>
            <person name="Gnanaolivu R."/>
            <person name="Hernandez B."/>
            <person name="Skinner E."/>
            <person name="Javaid M."/>
            <person name="Lee S."/>
            <person name="Li M."/>
            <person name="Ming W."/>
            <person name="Munidasa M."/>
            <person name="Muniz J."/>
            <person name="Nguyen L."/>
            <person name="Hughes D."/>
            <person name="Osuji N."/>
            <person name="Pu L.-L."/>
            <person name="Puazo M."/>
            <person name="Qu C."/>
            <person name="Quiroz J."/>
            <person name="Raj R."/>
            <person name="Weissenberger G."/>
            <person name="Xin Y."/>
            <person name="Zou X."/>
            <person name="Han Y."/>
            <person name="Worley K."/>
            <person name="Muzny D."/>
            <person name="Gibbs R."/>
        </authorList>
    </citation>
    <scope>NUCLEOTIDE SEQUENCE</scope>
    <source>
        <strain evidence="3">Sampled in the wild</strain>
    </source>
</reference>
<feature type="compositionally biased region" description="Pro residues" evidence="2">
    <location>
        <begin position="190"/>
        <end position="200"/>
    </location>
</feature>
<dbReference type="OrthoDB" id="421226at2759"/>
<comment type="caution">
    <text evidence="3">The sequence shown here is derived from an EMBL/GenBank/DDBJ whole genome shotgun (WGS) entry which is preliminary data.</text>
</comment>
<dbReference type="AlphaFoldDB" id="A0A8K0P163"/>
<keyword evidence="4" id="KW-1185">Reference proteome</keyword>